<dbReference type="FunFam" id="3.40.50.620:FF:000033">
    <property type="entry name" value="tryptophan--tRNA ligase, cytoplasmic"/>
    <property type="match status" value="1"/>
</dbReference>
<evidence type="ECO:0000256" key="5">
    <source>
        <dbReference type="ARBA" id="ARBA00022490"/>
    </source>
</evidence>
<dbReference type="Gene3D" id="1.10.240.10">
    <property type="entry name" value="Tyrosyl-Transfer RNA Synthetase"/>
    <property type="match status" value="1"/>
</dbReference>
<evidence type="ECO:0000256" key="11">
    <source>
        <dbReference type="ARBA" id="ARBA00030268"/>
    </source>
</evidence>
<keyword evidence="5" id="KW-0963">Cytoplasm</keyword>
<keyword evidence="7 12" id="KW-0547">Nucleotide-binding</keyword>
<gene>
    <name evidence="13" type="ORF">GSLYS_00013781001</name>
</gene>
<dbReference type="PANTHER" id="PTHR10055">
    <property type="entry name" value="TRYPTOPHANYL-TRNA SYNTHETASE"/>
    <property type="match status" value="1"/>
</dbReference>
<comment type="similarity">
    <text evidence="2 12">Belongs to the class-I aminoacyl-tRNA synthetase family.</text>
</comment>
<dbReference type="InterPro" id="IPR002305">
    <property type="entry name" value="aa-tRNA-synth_Ic"/>
</dbReference>
<organism evidence="13 14">
    <name type="scientific">Lymnaea stagnalis</name>
    <name type="common">Great pond snail</name>
    <name type="synonym">Helix stagnalis</name>
    <dbReference type="NCBI Taxonomy" id="6523"/>
    <lineage>
        <taxon>Eukaryota</taxon>
        <taxon>Metazoa</taxon>
        <taxon>Spiralia</taxon>
        <taxon>Lophotrochozoa</taxon>
        <taxon>Mollusca</taxon>
        <taxon>Gastropoda</taxon>
        <taxon>Heterobranchia</taxon>
        <taxon>Euthyneura</taxon>
        <taxon>Panpulmonata</taxon>
        <taxon>Hygrophila</taxon>
        <taxon>Lymnaeoidea</taxon>
        <taxon>Lymnaeidae</taxon>
        <taxon>Lymnaea</taxon>
    </lineage>
</organism>
<dbReference type="EMBL" id="CAXITT010000368">
    <property type="protein sequence ID" value="CAL1540048.1"/>
    <property type="molecule type" value="Genomic_DNA"/>
</dbReference>
<keyword evidence="6 12" id="KW-0436">Ligase</keyword>
<evidence type="ECO:0000313" key="14">
    <source>
        <dbReference type="Proteomes" id="UP001497497"/>
    </source>
</evidence>
<protein>
    <recommendedName>
        <fullName evidence="4">Tryptophan--tRNA ligase, cytoplasmic</fullName>
        <ecNumber evidence="3">6.1.1.2</ecNumber>
    </recommendedName>
    <alternativeName>
        <fullName evidence="11">Tryptophanyl-tRNA synthetase</fullName>
    </alternativeName>
</protein>
<keyword evidence="10 12" id="KW-0030">Aminoacyl-tRNA synthetase</keyword>
<dbReference type="EC" id="6.1.1.2" evidence="3"/>
<evidence type="ECO:0000256" key="9">
    <source>
        <dbReference type="ARBA" id="ARBA00022917"/>
    </source>
</evidence>
<dbReference type="CDD" id="cd00806">
    <property type="entry name" value="TrpRS_core"/>
    <property type="match status" value="1"/>
</dbReference>
<reference evidence="13 14" key="1">
    <citation type="submission" date="2024-04" db="EMBL/GenBank/DDBJ databases">
        <authorList>
            <consortium name="Genoscope - CEA"/>
            <person name="William W."/>
        </authorList>
    </citation>
    <scope>NUCLEOTIDE SEQUENCE [LARGE SCALE GENOMIC DNA]</scope>
</reference>
<dbReference type="GO" id="GO:0005737">
    <property type="term" value="C:cytoplasm"/>
    <property type="evidence" value="ECO:0007669"/>
    <property type="project" value="UniProtKB-SubCell"/>
</dbReference>
<dbReference type="InterPro" id="IPR001412">
    <property type="entry name" value="aa-tRNA-synth_I_CS"/>
</dbReference>
<dbReference type="PROSITE" id="PS00178">
    <property type="entry name" value="AA_TRNA_LIGASE_I"/>
    <property type="match status" value="1"/>
</dbReference>
<dbReference type="Pfam" id="PF00579">
    <property type="entry name" value="tRNA-synt_1b"/>
    <property type="match status" value="1"/>
</dbReference>
<dbReference type="Proteomes" id="UP001497497">
    <property type="component" value="Unassembled WGS sequence"/>
</dbReference>
<comment type="subcellular location">
    <subcellularLocation>
        <location evidence="1">Cytoplasm</location>
    </subcellularLocation>
</comment>
<dbReference type="GO" id="GO:0006436">
    <property type="term" value="P:tryptophanyl-tRNA aminoacylation"/>
    <property type="evidence" value="ECO:0007669"/>
    <property type="project" value="InterPro"/>
</dbReference>
<dbReference type="PANTHER" id="PTHR10055:SF1">
    <property type="entry name" value="TRYPTOPHAN--TRNA LIGASE, CYTOPLASMIC"/>
    <property type="match status" value="1"/>
</dbReference>
<keyword evidence="9 12" id="KW-0648">Protein biosynthesis</keyword>
<comment type="caution">
    <text evidence="13">The sequence shown here is derived from an EMBL/GenBank/DDBJ whole genome shotgun (WGS) entry which is preliminary data.</text>
</comment>
<evidence type="ECO:0000256" key="8">
    <source>
        <dbReference type="ARBA" id="ARBA00022840"/>
    </source>
</evidence>
<evidence type="ECO:0000256" key="6">
    <source>
        <dbReference type="ARBA" id="ARBA00022598"/>
    </source>
</evidence>
<accession>A0AAV2I0F0</accession>
<keyword evidence="14" id="KW-1185">Reference proteome</keyword>
<dbReference type="GO" id="GO:0004830">
    <property type="term" value="F:tryptophan-tRNA ligase activity"/>
    <property type="evidence" value="ECO:0007669"/>
    <property type="project" value="UniProtKB-EC"/>
</dbReference>
<dbReference type="InterPro" id="IPR002306">
    <property type="entry name" value="Trp-tRNA-ligase"/>
</dbReference>
<evidence type="ECO:0000256" key="4">
    <source>
        <dbReference type="ARBA" id="ARBA00013782"/>
    </source>
</evidence>
<evidence type="ECO:0000256" key="1">
    <source>
        <dbReference type="ARBA" id="ARBA00004496"/>
    </source>
</evidence>
<keyword evidence="8 12" id="KW-0067">ATP-binding</keyword>
<evidence type="ECO:0000256" key="3">
    <source>
        <dbReference type="ARBA" id="ARBA00013161"/>
    </source>
</evidence>
<sequence>MATGELNDEFQNLKTNPDKKENIVTPCEVEEEDTVTPWEVEAASGKGVDYEKLIVRFGCQRIDEDLIRRFEKLTGKKPHHFLRRNIFFSHREMDQMLDLYEQKKPFYLYTGRGPSSEAMHMGHLVPFIFTKWLQETFDVPLVIQVTDDEKFLWKDISIEDMQKITFENIKDIISLGFDLDRTFIFTDFTYIGQCSDFYKLIVQIQKHVTFNQAKGIFGFNESNNIGMIGFPAIQAAPSFSSAFPHIFNKRDDLPCLIPCAIDQDPYFRMTRDVAPKLKLIKPALLHSVFFPALQGAQSKMSASDPNSSIFLTDKAEVIKEKIKKHAFSGGRETAEEHRAKGGNCDIDVSYQYLTFFLDDDEKLEQIKQGYTTGALLTKHLKKELIIVLQKIVGEIQKRRETVTDELVHKFMTPRKLKYDY</sequence>
<evidence type="ECO:0000256" key="10">
    <source>
        <dbReference type="ARBA" id="ARBA00023146"/>
    </source>
</evidence>
<dbReference type="FunFam" id="1.10.240.10:FF:000003">
    <property type="entry name" value="Tryptophan--tRNA ligase, cytoplasmic"/>
    <property type="match status" value="1"/>
</dbReference>
<dbReference type="PRINTS" id="PR01039">
    <property type="entry name" value="TRNASYNTHTRP"/>
</dbReference>
<proteinExistence type="inferred from homology"/>
<evidence type="ECO:0000256" key="7">
    <source>
        <dbReference type="ARBA" id="ARBA00022741"/>
    </source>
</evidence>
<dbReference type="GO" id="GO:0005524">
    <property type="term" value="F:ATP binding"/>
    <property type="evidence" value="ECO:0007669"/>
    <property type="project" value="UniProtKB-KW"/>
</dbReference>
<evidence type="ECO:0000256" key="12">
    <source>
        <dbReference type="RuleBase" id="RU363036"/>
    </source>
</evidence>
<dbReference type="NCBIfam" id="TIGR00233">
    <property type="entry name" value="trpS"/>
    <property type="match status" value="1"/>
</dbReference>
<dbReference type="InterPro" id="IPR014729">
    <property type="entry name" value="Rossmann-like_a/b/a_fold"/>
</dbReference>
<name>A0AAV2I0F0_LYMST</name>
<evidence type="ECO:0000256" key="2">
    <source>
        <dbReference type="ARBA" id="ARBA00005594"/>
    </source>
</evidence>
<dbReference type="Gene3D" id="3.40.50.620">
    <property type="entry name" value="HUPs"/>
    <property type="match status" value="1"/>
</dbReference>
<dbReference type="AlphaFoldDB" id="A0AAV2I0F0"/>
<evidence type="ECO:0000313" key="13">
    <source>
        <dbReference type="EMBL" id="CAL1540048.1"/>
    </source>
</evidence>
<dbReference type="SUPFAM" id="SSF52374">
    <property type="entry name" value="Nucleotidylyl transferase"/>
    <property type="match status" value="1"/>
</dbReference>